<name>A0A1N7LW38_9PROT</name>
<dbReference type="OrthoDB" id="7351211at2"/>
<reference evidence="1 2" key="1">
    <citation type="submission" date="2017-01" db="EMBL/GenBank/DDBJ databases">
        <authorList>
            <person name="Mah S.A."/>
            <person name="Swanson W.J."/>
            <person name="Moy G.W."/>
            <person name="Vacquier V.D."/>
        </authorList>
    </citation>
    <scope>NUCLEOTIDE SEQUENCE [LARGE SCALE GENOMIC DNA]</scope>
    <source>
        <strain evidence="1 2">DSM 11589</strain>
    </source>
</reference>
<dbReference type="AlphaFoldDB" id="A0A1N7LW38"/>
<dbReference type="STRING" id="80876.SAMN05421779_103591"/>
<protein>
    <recommendedName>
        <fullName evidence="3">Sugar ABC transporter</fullName>
    </recommendedName>
</protein>
<dbReference type="Proteomes" id="UP000185678">
    <property type="component" value="Unassembled WGS sequence"/>
</dbReference>
<evidence type="ECO:0000313" key="2">
    <source>
        <dbReference type="Proteomes" id="UP000185678"/>
    </source>
</evidence>
<evidence type="ECO:0000313" key="1">
    <source>
        <dbReference type="EMBL" id="SIS78043.1"/>
    </source>
</evidence>
<dbReference type="RefSeq" id="WP_076400343.1">
    <property type="nucleotide sequence ID" value="NZ_FTOA01000003.1"/>
</dbReference>
<proteinExistence type="predicted"/>
<sequence length="172" mass="18683">MIYAVECTFTDADSEAEWNDFYSLDKLPALLSVRGFHTSQRFRALSRGCPVYLALHSIDGPEVLSGDEYRQKGGGNFARWQPCITDWHRGLYSGLERAPAIADGDYLASSTIGPEPFRALGLVPAALRAVALATGPGFRWLAKGERAALPESTQLPDGVSVYLPITAPLTPQ</sequence>
<gene>
    <name evidence="1" type="ORF">SAMN05421779_103591</name>
</gene>
<keyword evidence="2" id="KW-1185">Reference proteome</keyword>
<dbReference type="EMBL" id="FTOA01000003">
    <property type="protein sequence ID" value="SIS78043.1"/>
    <property type="molecule type" value="Genomic_DNA"/>
</dbReference>
<organism evidence="1 2">
    <name type="scientific">Insolitispirillum peregrinum</name>
    <dbReference type="NCBI Taxonomy" id="80876"/>
    <lineage>
        <taxon>Bacteria</taxon>
        <taxon>Pseudomonadati</taxon>
        <taxon>Pseudomonadota</taxon>
        <taxon>Alphaproteobacteria</taxon>
        <taxon>Rhodospirillales</taxon>
        <taxon>Novispirillaceae</taxon>
        <taxon>Insolitispirillum</taxon>
    </lineage>
</organism>
<evidence type="ECO:0008006" key="3">
    <source>
        <dbReference type="Google" id="ProtNLM"/>
    </source>
</evidence>
<accession>A0A1N7LW38</accession>